<reference evidence="2" key="1">
    <citation type="journal article" date="2022" name="Mol. Ecol. Resour.">
        <title>The genomes of chicory, endive, great burdock and yacon provide insights into Asteraceae palaeo-polyploidization history and plant inulin production.</title>
        <authorList>
            <person name="Fan W."/>
            <person name="Wang S."/>
            <person name="Wang H."/>
            <person name="Wang A."/>
            <person name="Jiang F."/>
            <person name="Liu H."/>
            <person name="Zhao H."/>
            <person name="Xu D."/>
            <person name="Zhang Y."/>
        </authorList>
    </citation>
    <scope>NUCLEOTIDE SEQUENCE [LARGE SCALE GENOMIC DNA]</scope>
    <source>
        <strain evidence="2">cv. Punajuju</strain>
    </source>
</reference>
<reference evidence="1 2" key="2">
    <citation type="journal article" date="2022" name="Mol. Ecol. Resour.">
        <title>The genomes of chicory, endive, great burdock and yacon provide insights into Asteraceae paleo-polyploidization history and plant inulin production.</title>
        <authorList>
            <person name="Fan W."/>
            <person name="Wang S."/>
            <person name="Wang H."/>
            <person name="Wang A."/>
            <person name="Jiang F."/>
            <person name="Liu H."/>
            <person name="Zhao H."/>
            <person name="Xu D."/>
            <person name="Zhang Y."/>
        </authorList>
    </citation>
    <scope>NUCLEOTIDE SEQUENCE [LARGE SCALE GENOMIC DNA]</scope>
    <source>
        <strain evidence="2">cv. Punajuju</strain>
        <tissue evidence="1">Leaves</tissue>
    </source>
</reference>
<accession>A0ACB9DZK9</accession>
<evidence type="ECO:0000313" key="2">
    <source>
        <dbReference type="Proteomes" id="UP001055811"/>
    </source>
</evidence>
<comment type="caution">
    <text evidence="1">The sequence shown here is derived from an EMBL/GenBank/DDBJ whole genome shotgun (WGS) entry which is preliminary data.</text>
</comment>
<proteinExistence type="predicted"/>
<sequence>MAPLFVFNPTENIVKYDSTPSTPIVIHSTNVAVVFVVPLKLTNKGLEVFVNFLIDHPLCALSAGNGSFFQSYSIDVMLDPSTLH</sequence>
<keyword evidence="2" id="KW-1185">Reference proteome</keyword>
<dbReference type="Proteomes" id="UP001055811">
    <property type="component" value="Linkage Group LG04"/>
</dbReference>
<organism evidence="1 2">
    <name type="scientific">Cichorium intybus</name>
    <name type="common">Chicory</name>
    <dbReference type="NCBI Taxonomy" id="13427"/>
    <lineage>
        <taxon>Eukaryota</taxon>
        <taxon>Viridiplantae</taxon>
        <taxon>Streptophyta</taxon>
        <taxon>Embryophyta</taxon>
        <taxon>Tracheophyta</taxon>
        <taxon>Spermatophyta</taxon>
        <taxon>Magnoliopsida</taxon>
        <taxon>eudicotyledons</taxon>
        <taxon>Gunneridae</taxon>
        <taxon>Pentapetalae</taxon>
        <taxon>asterids</taxon>
        <taxon>campanulids</taxon>
        <taxon>Asterales</taxon>
        <taxon>Asteraceae</taxon>
        <taxon>Cichorioideae</taxon>
        <taxon>Cichorieae</taxon>
        <taxon>Cichoriinae</taxon>
        <taxon>Cichorium</taxon>
    </lineage>
</organism>
<dbReference type="EMBL" id="CM042012">
    <property type="protein sequence ID" value="KAI3751646.1"/>
    <property type="molecule type" value="Genomic_DNA"/>
</dbReference>
<gene>
    <name evidence="1" type="ORF">L2E82_22737</name>
</gene>
<protein>
    <submittedName>
        <fullName evidence="1">Uncharacterized protein</fullName>
    </submittedName>
</protein>
<name>A0ACB9DZK9_CICIN</name>
<evidence type="ECO:0000313" key="1">
    <source>
        <dbReference type="EMBL" id="KAI3751646.1"/>
    </source>
</evidence>